<keyword evidence="14" id="KW-0349">Heme</keyword>
<evidence type="ECO:0000256" key="6">
    <source>
        <dbReference type="ARBA" id="ARBA00022622"/>
    </source>
</evidence>
<dbReference type="PANTHER" id="PTHR33048:SF47">
    <property type="entry name" value="INTEGRAL MEMBRANE PROTEIN-RELATED"/>
    <property type="match status" value="1"/>
</dbReference>
<dbReference type="AlphaFoldDB" id="A0A8K0R272"/>
<keyword evidence="20" id="KW-1185">Reference proteome</keyword>
<gene>
    <name evidence="19" type="ORF">FB567DRAFT_499682</name>
</gene>
<comment type="similarity">
    <text evidence="13">Belongs to the SAT4 family.</text>
</comment>
<keyword evidence="5" id="KW-0964">Secreted</keyword>
<evidence type="ECO:0000259" key="18">
    <source>
        <dbReference type="PROSITE" id="PS52012"/>
    </source>
</evidence>
<evidence type="ECO:0000256" key="11">
    <source>
        <dbReference type="ARBA" id="ARBA00023157"/>
    </source>
</evidence>
<keyword evidence="11 14" id="KW-1015">Disulfide bond</keyword>
<evidence type="ECO:0000256" key="14">
    <source>
        <dbReference type="PROSITE-ProRule" id="PRU01356"/>
    </source>
</evidence>
<dbReference type="GO" id="GO:0098552">
    <property type="term" value="C:side of membrane"/>
    <property type="evidence" value="ECO:0007669"/>
    <property type="project" value="UniProtKB-KW"/>
</dbReference>
<evidence type="ECO:0000256" key="8">
    <source>
        <dbReference type="ARBA" id="ARBA00022729"/>
    </source>
</evidence>
<evidence type="ECO:0000256" key="17">
    <source>
        <dbReference type="SAM" id="SignalP"/>
    </source>
</evidence>
<feature type="signal peptide" evidence="17">
    <location>
        <begin position="1"/>
        <end position="23"/>
    </location>
</feature>
<dbReference type="GO" id="GO:0005576">
    <property type="term" value="C:extracellular region"/>
    <property type="evidence" value="ECO:0007669"/>
    <property type="project" value="UniProtKB-SubCell"/>
</dbReference>
<evidence type="ECO:0000256" key="5">
    <source>
        <dbReference type="ARBA" id="ARBA00022525"/>
    </source>
</evidence>
<comment type="caution">
    <text evidence="19">The sequence shown here is derived from an EMBL/GenBank/DDBJ whole genome shotgun (WGS) entry which is preliminary data.</text>
</comment>
<keyword evidence="7 16" id="KW-0812">Transmembrane</keyword>
<evidence type="ECO:0000256" key="12">
    <source>
        <dbReference type="ARBA" id="ARBA00023288"/>
    </source>
</evidence>
<dbReference type="GO" id="GO:0046872">
    <property type="term" value="F:metal ion binding"/>
    <property type="evidence" value="ECO:0007669"/>
    <property type="project" value="UniProtKB-UniRule"/>
</dbReference>
<accession>A0A8K0R272</accession>
<keyword evidence="8 17" id="KW-0732">Signal</keyword>
<dbReference type="Pfam" id="PF20684">
    <property type="entry name" value="Fung_rhodopsin"/>
    <property type="match status" value="1"/>
</dbReference>
<feature type="chain" id="PRO_5035477568" description="CFEM domain-containing protein" evidence="17">
    <location>
        <begin position="24"/>
        <end position="459"/>
    </location>
</feature>
<dbReference type="EMBL" id="JAGMVJ010000013">
    <property type="protein sequence ID" value="KAH7084024.1"/>
    <property type="molecule type" value="Genomic_DNA"/>
</dbReference>
<evidence type="ECO:0000256" key="2">
    <source>
        <dbReference type="ARBA" id="ARBA00004589"/>
    </source>
</evidence>
<proteinExistence type="inferred from homology"/>
<evidence type="ECO:0000256" key="16">
    <source>
        <dbReference type="SAM" id="Phobius"/>
    </source>
</evidence>
<evidence type="ECO:0000313" key="19">
    <source>
        <dbReference type="EMBL" id="KAH7084024.1"/>
    </source>
</evidence>
<dbReference type="Pfam" id="PF05730">
    <property type="entry name" value="CFEM"/>
    <property type="match status" value="1"/>
</dbReference>
<dbReference type="OrthoDB" id="2496787at2759"/>
<feature type="transmembrane region" description="Helical" evidence="16">
    <location>
        <begin position="259"/>
        <end position="281"/>
    </location>
</feature>
<comment type="caution">
    <text evidence="14">Lacks conserved residue(s) required for the propagation of feature annotation.</text>
</comment>
<feature type="compositionally biased region" description="Polar residues" evidence="15">
    <location>
        <begin position="432"/>
        <end position="446"/>
    </location>
</feature>
<feature type="region of interest" description="Disordered" evidence="15">
    <location>
        <begin position="432"/>
        <end position="459"/>
    </location>
</feature>
<evidence type="ECO:0000313" key="20">
    <source>
        <dbReference type="Proteomes" id="UP000813461"/>
    </source>
</evidence>
<feature type="transmembrane region" description="Helical" evidence="16">
    <location>
        <begin position="293"/>
        <end position="314"/>
    </location>
</feature>
<comment type="similarity">
    <text evidence="4">Belongs to the RBT5 family.</text>
</comment>
<feature type="domain" description="CFEM" evidence="18">
    <location>
        <begin position="5"/>
        <end position="117"/>
    </location>
</feature>
<dbReference type="InterPro" id="IPR008427">
    <property type="entry name" value="Extracellular_membr_CFEM_dom"/>
</dbReference>
<keyword evidence="9 16" id="KW-1133">Transmembrane helix</keyword>
<feature type="transmembrane region" description="Helical" evidence="16">
    <location>
        <begin position="334"/>
        <end position="352"/>
    </location>
</feature>
<keyword evidence="6" id="KW-0325">Glycoprotein</keyword>
<feature type="transmembrane region" description="Helical" evidence="16">
    <location>
        <begin position="178"/>
        <end position="199"/>
    </location>
</feature>
<keyword evidence="14" id="KW-0479">Metal-binding</keyword>
<keyword evidence="12" id="KW-0449">Lipoprotein</keyword>
<organism evidence="19 20">
    <name type="scientific">Paraphoma chrysanthemicola</name>
    <dbReference type="NCBI Taxonomy" id="798071"/>
    <lineage>
        <taxon>Eukaryota</taxon>
        <taxon>Fungi</taxon>
        <taxon>Dikarya</taxon>
        <taxon>Ascomycota</taxon>
        <taxon>Pezizomycotina</taxon>
        <taxon>Dothideomycetes</taxon>
        <taxon>Pleosporomycetidae</taxon>
        <taxon>Pleosporales</taxon>
        <taxon>Pleosporineae</taxon>
        <taxon>Phaeosphaeriaceae</taxon>
        <taxon>Paraphoma</taxon>
    </lineage>
</organism>
<evidence type="ECO:0000256" key="10">
    <source>
        <dbReference type="ARBA" id="ARBA00023136"/>
    </source>
</evidence>
<dbReference type="InterPro" id="IPR052337">
    <property type="entry name" value="SAT4-like"/>
</dbReference>
<feature type="disulfide bond" evidence="14">
    <location>
        <begin position="57"/>
        <end position="90"/>
    </location>
</feature>
<reference evidence="19" key="1">
    <citation type="journal article" date="2021" name="Nat. Commun.">
        <title>Genetic determinants of endophytism in the Arabidopsis root mycobiome.</title>
        <authorList>
            <person name="Mesny F."/>
            <person name="Miyauchi S."/>
            <person name="Thiergart T."/>
            <person name="Pickel B."/>
            <person name="Atanasova L."/>
            <person name="Karlsson M."/>
            <person name="Huettel B."/>
            <person name="Barry K.W."/>
            <person name="Haridas S."/>
            <person name="Chen C."/>
            <person name="Bauer D."/>
            <person name="Andreopoulos W."/>
            <person name="Pangilinan J."/>
            <person name="LaButti K."/>
            <person name="Riley R."/>
            <person name="Lipzen A."/>
            <person name="Clum A."/>
            <person name="Drula E."/>
            <person name="Henrissat B."/>
            <person name="Kohler A."/>
            <person name="Grigoriev I.V."/>
            <person name="Martin F.M."/>
            <person name="Hacquard S."/>
        </authorList>
    </citation>
    <scope>NUCLEOTIDE SEQUENCE</scope>
    <source>
        <strain evidence="19">MPI-SDFR-AT-0120</strain>
    </source>
</reference>
<keyword evidence="10 16" id="KW-0472">Membrane</keyword>
<comment type="subcellular location">
    <subcellularLocation>
        <location evidence="2">Membrane</location>
        <topology evidence="2">Lipid-anchor</topology>
        <topology evidence="2">GPI-anchor</topology>
    </subcellularLocation>
    <subcellularLocation>
        <location evidence="1">Membrane</location>
        <topology evidence="1">Multi-pass membrane protein</topology>
    </subcellularLocation>
    <subcellularLocation>
        <location evidence="3">Secreted</location>
    </subcellularLocation>
</comment>
<dbReference type="PROSITE" id="PS52012">
    <property type="entry name" value="CFEM"/>
    <property type="match status" value="1"/>
</dbReference>
<dbReference type="PANTHER" id="PTHR33048">
    <property type="entry name" value="PTH11-LIKE INTEGRAL MEMBRANE PROTEIN (AFU_ORTHOLOGUE AFUA_5G11245)"/>
    <property type="match status" value="1"/>
</dbReference>
<evidence type="ECO:0000256" key="1">
    <source>
        <dbReference type="ARBA" id="ARBA00004141"/>
    </source>
</evidence>
<dbReference type="Proteomes" id="UP000813461">
    <property type="component" value="Unassembled WGS sequence"/>
</dbReference>
<evidence type="ECO:0000256" key="3">
    <source>
        <dbReference type="ARBA" id="ARBA00004613"/>
    </source>
</evidence>
<evidence type="ECO:0000256" key="7">
    <source>
        <dbReference type="ARBA" id="ARBA00022692"/>
    </source>
</evidence>
<evidence type="ECO:0000256" key="13">
    <source>
        <dbReference type="ARBA" id="ARBA00038359"/>
    </source>
</evidence>
<evidence type="ECO:0000256" key="4">
    <source>
        <dbReference type="ARBA" id="ARBA00010031"/>
    </source>
</evidence>
<evidence type="ECO:0000256" key="9">
    <source>
        <dbReference type="ARBA" id="ARBA00022989"/>
    </source>
</evidence>
<feature type="transmembrane region" description="Helical" evidence="16">
    <location>
        <begin position="100"/>
        <end position="122"/>
    </location>
</feature>
<dbReference type="InterPro" id="IPR049326">
    <property type="entry name" value="Rhodopsin_dom_fungi"/>
</dbReference>
<dbReference type="SMART" id="SM00747">
    <property type="entry name" value="CFEM"/>
    <property type="match status" value="1"/>
</dbReference>
<protein>
    <recommendedName>
        <fullName evidence="18">CFEM domain-containing protein</fullName>
    </recommendedName>
</protein>
<keyword evidence="6" id="KW-0336">GPI-anchor</keyword>
<feature type="transmembrane region" description="Helical" evidence="16">
    <location>
        <begin position="211"/>
        <end position="239"/>
    </location>
</feature>
<evidence type="ECO:0000256" key="15">
    <source>
        <dbReference type="SAM" id="MobiDB-lite"/>
    </source>
</evidence>
<name>A0A8K0R272_9PLEO</name>
<sequence>MQFRNIFSPVLAILGWTIQHSLAQGGISMLPPCAATCFQDALISQSVCAPTDVQWICGDKPLNTAIQGCIAGSCTVKHTLTAVNITSTMCGAPIRDDSNIIFVTGIVAGTAALIAVSVRTLVALMQDSFGLDDVFALAAEAACLPVTVIQCITPKLGFGKDTWVVPQNNIYRVLKLTWGSQISYFLCHGFTKLAFLFFFLRIFPDENTRRLICIVIGISILYTFAFAFTMTFACSPVSAVWTSWDGTRVPDYCINQNTFYLVAAAINIGLDLAIVSIPIPELMKLNLSSRKKILLGAIFGVGTVTIVVSCIRLSAVAKYATSTNPMYDNLMSGVYSILEINVGIMCVSMPAFRRFLARLVPQCFGSTQNESGKPSEDEVPNVRYPTRPVRCKKSTLSGSLFNTTNSKTVNMTLKSNTKDDDEVRLMELQKSGANIATQSLEGSTTDLGRAQEPGSFTRS</sequence>
<feature type="binding site" description="axial binding residue" evidence="14">
    <location>
        <position position="52"/>
    </location>
    <ligand>
        <name>heme</name>
        <dbReference type="ChEBI" id="CHEBI:30413"/>
    </ligand>
    <ligandPart>
        <name>Fe</name>
        <dbReference type="ChEBI" id="CHEBI:18248"/>
    </ligandPart>
</feature>
<keyword evidence="14" id="KW-0408">Iron</keyword>